<evidence type="ECO:0000256" key="1">
    <source>
        <dbReference type="ARBA" id="ARBA00009437"/>
    </source>
</evidence>
<dbReference type="RefSeq" id="WP_108991834.1">
    <property type="nucleotide sequence ID" value="NZ_BDQX01000051.1"/>
</dbReference>
<dbReference type="InterPro" id="IPR005119">
    <property type="entry name" value="LysR_subst-bd"/>
</dbReference>
<dbReference type="Gene3D" id="1.10.10.10">
    <property type="entry name" value="Winged helix-like DNA-binding domain superfamily/Winged helix DNA-binding domain"/>
    <property type="match status" value="1"/>
</dbReference>
<evidence type="ECO:0000256" key="3">
    <source>
        <dbReference type="ARBA" id="ARBA00023125"/>
    </source>
</evidence>
<dbReference type="PRINTS" id="PR00039">
    <property type="entry name" value="HTHLYSR"/>
</dbReference>
<dbReference type="Gene3D" id="3.40.190.290">
    <property type="match status" value="1"/>
</dbReference>
<evidence type="ECO:0000256" key="2">
    <source>
        <dbReference type="ARBA" id="ARBA00023015"/>
    </source>
</evidence>
<proteinExistence type="inferred from homology"/>
<organism evidence="6 7">
    <name type="scientific">Paenibacillus agaridevorans</name>
    <dbReference type="NCBI Taxonomy" id="171404"/>
    <lineage>
        <taxon>Bacteria</taxon>
        <taxon>Bacillati</taxon>
        <taxon>Bacillota</taxon>
        <taxon>Bacilli</taxon>
        <taxon>Bacillales</taxon>
        <taxon>Paenibacillaceae</taxon>
        <taxon>Paenibacillus</taxon>
    </lineage>
</organism>
<keyword evidence="2" id="KW-0805">Transcription regulation</keyword>
<dbReference type="Pfam" id="PF03466">
    <property type="entry name" value="LysR_substrate"/>
    <property type="match status" value="1"/>
</dbReference>
<keyword evidence="4" id="KW-0804">Transcription</keyword>
<dbReference type="CDD" id="cd05466">
    <property type="entry name" value="PBP2_LTTR_substrate"/>
    <property type="match status" value="1"/>
</dbReference>
<dbReference type="InterPro" id="IPR000847">
    <property type="entry name" value="LysR_HTH_N"/>
</dbReference>
<dbReference type="InterPro" id="IPR036390">
    <property type="entry name" value="WH_DNA-bd_sf"/>
</dbReference>
<feature type="domain" description="HTH lysR-type" evidence="5">
    <location>
        <begin position="1"/>
        <end position="57"/>
    </location>
</feature>
<dbReference type="SUPFAM" id="SSF46785">
    <property type="entry name" value="Winged helix' DNA-binding domain"/>
    <property type="match status" value="1"/>
</dbReference>
<dbReference type="SUPFAM" id="SSF53850">
    <property type="entry name" value="Periplasmic binding protein-like II"/>
    <property type="match status" value="1"/>
</dbReference>
<evidence type="ECO:0000313" key="7">
    <source>
        <dbReference type="Proteomes" id="UP000245202"/>
    </source>
</evidence>
<dbReference type="GO" id="GO:0003700">
    <property type="term" value="F:DNA-binding transcription factor activity"/>
    <property type="evidence" value="ECO:0007669"/>
    <property type="project" value="InterPro"/>
</dbReference>
<comment type="similarity">
    <text evidence="1">Belongs to the LysR transcriptional regulatory family.</text>
</comment>
<dbReference type="GO" id="GO:0005829">
    <property type="term" value="C:cytosol"/>
    <property type="evidence" value="ECO:0007669"/>
    <property type="project" value="TreeGrafter"/>
</dbReference>
<dbReference type="Proteomes" id="UP000245202">
    <property type="component" value="Unassembled WGS sequence"/>
</dbReference>
<dbReference type="GO" id="GO:0003677">
    <property type="term" value="F:DNA binding"/>
    <property type="evidence" value="ECO:0007669"/>
    <property type="project" value="UniProtKB-KW"/>
</dbReference>
<evidence type="ECO:0000313" key="6">
    <source>
        <dbReference type="EMBL" id="GBG06558.1"/>
    </source>
</evidence>
<protein>
    <submittedName>
        <fullName evidence="6">LysR family transcriptional regulator</fullName>
    </submittedName>
</protein>
<dbReference type="PROSITE" id="PS50931">
    <property type="entry name" value="HTH_LYSR"/>
    <property type="match status" value="1"/>
</dbReference>
<dbReference type="Pfam" id="PF00126">
    <property type="entry name" value="HTH_1"/>
    <property type="match status" value="1"/>
</dbReference>
<evidence type="ECO:0000256" key="4">
    <source>
        <dbReference type="ARBA" id="ARBA00023163"/>
    </source>
</evidence>
<dbReference type="InterPro" id="IPR050950">
    <property type="entry name" value="HTH-type_LysR_regulators"/>
</dbReference>
<dbReference type="InterPro" id="IPR036388">
    <property type="entry name" value="WH-like_DNA-bd_sf"/>
</dbReference>
<dbReference type="AlphaFoldDB" id="A0A2R5ENJ1"/>
<dbReference type="EMBL" id="BDQX01000051">
    <property type="protein sequence ID" value="GBG06558.1"/>
    <property type="molecule type" value="Genomic_DNA"/>
</dbReference>
<reference evidence="6 7" key="1">
    <citation type="submission" date="2017-08" db="EMBL/GenBank/DDBJ databases">
        <title>Substantial Increase in Enzyme Production by Combined Drug-Resistance Mutations in Paenibacillus agaridevorans.</title>
        <authorList>
            <person name="Tanaka Y."/>
            <person name="Funane K."/>
            <person name="Hosaka T."/>
            <person name="Shiwa Y."/>
            <person name="Fujita N."/>
            <person name="Miyazaki T."/>
            <person name="Yoshikawa H."/>
            <person name="Murakami K."/>
            <person name="Kasahara K."/>
            <person name="Inaoka T."/>
            <person name="Hiraga Y."/>
            <person name="Ochi K."/>
        </authorList>
    </citation>
    <scope>NUCLEOTIDE SEQUENCE [LARGE SCALE GENOMIC DNA]</scope>
    <source>
        <strain evidence="6 7">T-3040</strain>
    </source>
</reference>
<dbReference type="PANTHER" id="PTHR30419">
    <property type="entry name" value="HTH-TYPE TRANSCRIPTIONAL REGULATOR YBHD"/>
    <property type="match status" value="1"/>
</dbReference>
<name>A0A2R5ENJ1_9BACL</name>
<keyword evidence="3" id="KW-0238">DNA-binding</keyword>
<keyword evidence="7" id="KW-1185">Reference proteome</keyword>
<accession>A0A2R5ENJ1</accession>
<comment type="caution">
    <text evidence="6">The sequence shown here is derived from an EMBL/GenBank/DDBJ whole genome shotgun (WGS) entry which is preliminary data.</text>
</comment>
<evidence type="ECO:0000259" key="5">
    <source>
        <dbReference type="PROSITE" id="PS50931"/>
    </source>
</evidence>
<gene>
    <name evidence="6" type="ORF">PAT3040_01085</name>
</gene>
<sequence>MYEEIDVFRVIVEHSSMNKASAQLNLSQPALSRKIAKMEDEIGAKLFRRIGKRLELTRIGQLTYEYALELQQLHRTYLHNVSEYTATGRTSLTIGASLTTLQTTLPDLIQRLTSTHPEFDIKAITGKTHEIVSYVREHKVDIGIVASRIDDPSIRCVSLFDDHLLLVLPRNHVITDKDELGMDDLNGLPMILFSKGTWYRILTDELFESHRISPDVRMEIDSFEAILRLLHTCRAATLLPKSYMRQQLLEDNDLIVIPIRELEEAKRTTSLIHVDPGVLSPSVKLCINEISAVYAQHPSI</sequence>